<protein>
    <recommendedName>
        <fullName evidence="8">DUF3311 domain-containing protein</fullName>
    </recommendedName>
</protein>
<reference evidence="4 7" key="5">
    <citation type="submission" date="2019-08" db="EMBL/GenBank/DDBJ databases">
        <title>Bacillus genomes from the desert of Cuatro Cienegas, Coahuila.</title>
        <authorList>
            <person name="Olmedo-Alvarez G."/>
        </authorList>
    </citation>
    <scope>NUCLEOTIDE SEQUENCE [LARGE SCALE GENOMIC DNA]</scope>
    <source>
        <strain evidence="4 7">CH108_3D</strain>
    </source>
</reference>
<dbReference type="Proteomes" id="UP000322997">
    <property type="component" value="Unassembled WGS sequence"/>
</dbReference>
<evidence type="ECO:0008006" key="8">
    <source>
        <dbReference type="Google" id="ProtNLM"/>
    </source>
</evidence>
<dbReference type="Proteomes" id="UP000037405">
    <property type="component" value="Unassembled WGS sequence"/>
</dbReference>
<evidence type="ECO:0000313" key="3">
    <source>
        <dbReference type="EMBL" id="KZE52531.1"/>
    </source>
</evidence>
<keyword evidence="1" id="KW-0812">Transmembrane</keyword>
<reference evidence="3" key="4">
    <citation type="submission" date="2016-01" db="EMBL/GenBank/DDBJ databases">
        <authorList>
            <person name="McClelland M."/>
            <person name="Jain A."/>
            <person name="Saraogi P."/>
            <person name="Mendelson R."/>
            <person name="Westerman R."/>
            <person name="SanMiguel P."/>
            <person name="Csonka L."/>
        </authorList>
    </citation>
    <scope>NUCLEOTIDE SEQUENCE</scope>
    <source>
        <strain evidence="3">M19</strain>
    </source>
</reference>
<dbReference type="EMBL" id="LQQY01000004">
    <property type="protein sequence ID" value="KZE52531.1"/>
    <property type="molecule type" value="Genomic_DNA"/>
</dbReference>
<reference evidence="5" key="1">
    <citation type="submission" date="2015-07" db="EMBL/GenBank/DDBJ databases">
        <title>Fjat-14235 jcm11544.</title>
        <authorList>
            <person name="Liu B."/>
            <person name="Wang J."/>
            <person name="Zhu Y."/>
            <person name="Liu G."/>
            <person name="Chen Q."/>
            <person name="Chen Z."/>
            <person name="Lan J."/>
            <person name="Che J."/>
            <person name="Ge C."/>
            <person name="Shi H."/>
            <person name="Pan Z."/>
            <person name="Liu X."/>
        </authorList>
    </citation>
    <scope>NUCLEOTIDE SEQUENCE [LARGE SCALE GENOMIC DNA]</scope>
    <source>
        <strain evidence="5">JCM 11544</strain>
    </source>
</reference>
<reference evidence="6" key="3">
    <citation type="submission" date="2016-01" db="EMBL/GenBank/DDBJ databases">
        <title>Whole genome sequencing of Bhargavaea cecembensis T14.</title>
        <authorList>
            <person name="Hong K.W."/>
        </authorList>
    </citation>
    <scope>NUCLEOTIDE SEQUENCE [LARGE SCALE GENOMIC DNA]</scope>
    <source>
        <strain evidence="6">M19</strain>
    </source>
</reference>
<evidence type="ECO:0000313" key="7">
    <source>
        <dbReference type="Proteomes" id="UP000322997"/>
    </source>
</evidence>
<feature type="transmembrane region" description="Helical" evidence="1">
    <location>
        <begin position="43"/>
        <end position="63"/>
    </location>
</feature>
<evidence type="ECO:0000313" key="5">
    <source>
        <dbReference type="Proteomes" id="UP000037405"/>
    </source>
</evidence>
<dbReference type="STRING" id="189381.GCA_900166615_01945"/>
<organism evidence="3 6">
    <name type="scientific">Rossellomorea marisflavi</name>
    <dbReference type="NCBI Taxonomy" id="189381"/>
    <lineage>
        <taxon>Bacteria</taxon>
        <taxon>Bacillati</taxon>
        <taxon>Bacillota</taxon>
        <taxon>Bacilli</taxon>
        <taxon>Bacillales</taxon>
        <taxon>Bacillaceae</taxon>
        <taxon>Rossellomorea</taxon>
    </lineage>
</organism>
<dbReference type="AlphaFoldDB" id="A0A0J5V6Q6"/>
<evidence type="ECO:0000313" key="6">
    <source>
        <dbReference type="Proteomes" id="UP000076510"/>
    </source>
</evidence>
<accession>A0A0J5V6Q6</accession>
<evidence type="ECO:0000313" key="4">
    <source>
        <dbReference type="EMBL" id="TYS57213.1"/>
    </source>
</evidence>
<evidence type="ECO:0000313" key="2">
    <source>
        <dbReference type="EMBL" id="KON83580.1"/>
    </source>
</evidence>
<sequence length="85" mass="10201">MKEKSIKEPIRKKWIWVFMVLLVMAVVPWYFPSAAVEPFILGFPLWAFISLIFSIALCGYLSWLCRTQWNLVEDEEESERMKEER</sequence>
<name>A0A0J5V6Q6_9BACI</name>
<comment type="caution">
    <text evidence="3">The sequence shown here is derived from an EMBL/GenBank/DDBJ whole genome shotgun (WGS) entry which is preliminary data.</text>
</comment>
<dbReference type="PATRIC" id="fig|189381.10.peg.4599"/>
<dbReference type="RefSeq" id="WP_048006591.1">
    <property type="nucleotide sequence ID" value="NZ_BSED01000020.1"/>
</dbReference>
<keyword evidence="1" id="KW-1133">Transmembrane helix</keyword>
<gene>
    <name evidence="2" type="ORF">AF331_15445</name>
    <name evidence="3" type="ORF">AV649_12375</name>
    <name evidence="4" type="ORF">FZC83_06535</name>
</gene>
<evidence type="ECO:0000256" key="1">
    <source>
        <dbReference type="SAM" id="Phobius"/>
    </source>
</evidence>
<keyword evidence="1" id="KW-0472">Membrane</keyword>
<dbReference type="OrthoDB" id="2112928at2"/>
<proteinExistence type="predicted"/>
<dbReference type="EMBL" id="LGUE01000005">
    <property type="protein sequence ID" value="KON83580.1"/>
    <property type="molecule type" value="Genomic_DNA"/>
</dbReference>
<feature type="transmembrane region" description="Helical" evidence="1">
    <location>
        <begin position="14"/>
        <end position="31"/>
    </location>
</feature>
<dbReference type="EMBL" id="VTEQ01000001">
    <property type="protein sequence ID" value="TYS57213.1"/>
    <property type="molecule type" value="Genomic_DNA"/>
</dbReference>
<dbReference type="Proteomes" id="UP000076510">
    <property type="component" value="Unassembled WGS sequence"/>
</dbReference>
<reference evidence="2" key="2">
    <citation type="submission" date="2015-07" db="EMBL/GenBank/DDBJ databases">
        <title>MeaNS - Measles Nucleotide Surveillance Program.</title>
        <authorList>
            <person name="Tran T."/>
            <person name="Druce J."/>
        </authorList>
    </citation>
    <scope>NUCLEOTIDE SEQUENCE</scope>
    <source>
        <strain evidence="2">JCM 11544</strain>
    </source>
</reference>
<keyword evidence="5" id="KW-1185">Reference proteome</keyword>